<protein>
    <submittedName>
        <fullName evidence="1">Uncharacterized protein</fullName>
    </submittedName>
</protein>
<gene>
    <name evidence="1" type="ORF">SERLA73DRAFT_149019</name>
</gene>
<dbReference type="AlphaFoldDB" id="F8PHS7"/>
<reference evidence="2" key="1">
    <citation type="journal article" date="2011" name="Science">
        <title>The plant cell wall-decomposing machinery underlies the functional diversity of forest fungi.</title>
        <authorList>
            <person name="Eastwood D.C."/>
            <person name="Floudas D."/>
            <person name="Binder M."/>
            <person name="Majcherczyk A."/>
            <person name="Schneider P."/>
            <person name="Aerts A."/>
            <person name="Asiegbu F.O."/>
            <person name="Baker S.E."/>
            <person name="Barry K."/>
            <person name="Bendiksby M."/>
            <person name="Blumentritt M."/>
            <person name="Coutinho P.M."/>
            <person name="Cullen D."/>
            <person name="de Vries R.P."/>
            <person name="Gathman A."/>
            <person name="Goodell B."/>
            <person name="Henrissat B."/>
            <person name="Ihrmark K."/>
            <person name="Kauserud H."/>
            <person name="Kohler A."/>
            <person name="LaButti K."/>
            <person name="Lapidus A."/>
            <person name="Lavin J.L."/>
            <person name="Lee Y.-H."/>
            <person name="Lindquist E."/>
            <person name="Lilly W."/>
            <person name="Lucas S."/>
            <person name="Morin E."/>
            <person name="Murat C."/>
            <person name="Oguiza J.A."/>
            <person name="Park J."/>
            <person name="Pisabarro A.G."/>
            <person name="Riley R."/>
            <person name="Rosling A."/>
            <person name="Salamov A."/>
            <person name="Schmidt O."/>
            <person name="Schmutz J."/>
            <person name="Skrede I."/>
            <person name="Stenlid J."/>
            <person name="Wiebenga A."/>
            <person name="Xie X."/>
            <person name="Kuees U."/>
            <person name="Hibbett D.S."/>
            <person name="Hoffmeister D."/>
            <person name="Hoegberg N."/>
            <person name="Martin F."/>
            <person name="Grigoriev I.V."/>
            <person name="Watkinson S.C."/>
        </authorList>
    </citation>
    <scope>NUCLEOTIDE SEQUENCE [LARGE SCALE GENOMIC DNA]</scope>
    <source>
        <strain evidence="2">strain S7.3</strain>
    </source>
</reference>
<dbReference type="Proteomes" id="UP000008063">
    <property type="component" value="Unassembled WGS sequence"/>
</dbReference>
<dbReference type="EMBL" id="GL945474">
    <property type="protein sequence ID" value="EGO04556.1"/>
    <property type="molecule type" value="Genomic_DNA"/>
</dbReference>
<evidence type="ECO:0000313" key="2">
    <source>
        <dbReference type="Proteomes" id="UP000008063"/>
    </source>
</evidence>
<accession>F8PHS7</accession>
<evidence type="ECO:0000313" key="1">
    <source>
        <dbReference type="EMBL" id="EGO04556.1"/>
    </source>
</evidence>
<dbReference type="InParanoid" id="F8PHS7"/>
<dbReference type="OrthoDB" id="3183574at2759"/>
<proteinExistence type="predicted"/>
<keyword evidence="2" id="KW-1185">Reference proteome</keyword>
<organism evidence="2">
    <name type="scientific">Serpula lacrymans var. lacrymans (strain S7.3)</name>
    <name type="common">Dry rot fungus</name>
    <dbReference type="NCBI Taxonomy" id="936435"/>
    <lineage>
        <taxon>Eukaryota</taxon>
        <taxon>Fungi</taxon>
        <taxon>Dikarya</taxon>
        <taxon>Basidiomycota</taxon>
        <taxon>Agaricomycotina</taxon>
        <taxon>Agaricomycetes</taxon>
        <taxon>Agaricomycetidae</taxon>
        <taxon>Boletales</taxon>
        <taxon>Coniophorineae</taxon>
        <taxon>Serpulaceae</taxon>
        <taxon>Serpula</taxon>
    </lineage>
</organism>
<sequence>MYSIISGSTVLSYFSPSMVQRAGDMDWYVGSQHVQKVVRYLYYIGGYVIIYNHTRDESRYKPQAGMTGVVTMCNGSCTVDVIVSGTNHSITPIFHFHLTAIMNFILGDGFFSAYPNLVRTISLFSYLRYVLVLERFSHYASGSRARDQRLGITPSQPAHWVGTGSRNLANQLQAPVKPGNTNNALFRIVPHYEDTVPEHT</sequence>
<name>F8PHS7_SERL3</name>
<dbReference type="HOGENOM" id="CLU_1366974_0_0_1"/>